<sequence>RDILDITSHITDLLNSSKTNLSLSNKVEINIKYKKEMQYIDMKDVRVRNEYKFL</sequence>
<dbReference type="Proteomes" id="UP000054282">
    <property type="component" value="Unassembled WGS sequence"/>
</dbReference>
<evidence type="ECO:0000313" key="1">
    <source>
        <dbReference type="EMBL" id="KOB89600.1"/>
    </source>
</evidence>
<reference evidence="2" key="2">
    <citation type="submission" date="2006-09" db="EMBL/GenBank/DDBJ databases">
        <title>The genome sequence of Plasmodium falciparum Dd2.</title>
        <authorList>
            <consortium name="The Broad Institute Genome Sequencing Platform"/>
            <person name="Birren B."/>
            <person name="Lander E."/>
            <person name="Galagan J."/>
            <person name="Nusbaum C."/>
            <person name="Devon K."/>
            <person name="Henn M."/>
            <person name="Jaffe D."/>
            <person name="Butler J."/>
            <person name="Alvarez P."/>
            <person name="Gnerre S."/>
            <person name="Grabherr M."/>
            <person name="Kleber M."/>
            <person name="Mauceli E."/>
            <person name="Brockman W."/>
            <person name="MacCallum I.A."/>
            <person name="Rounsley S."/>
            <person name="Young S."/>
            <person name="LaButti K."/>
            <person name="Pushparaj V."/>
            <person name="DeCaprio D."/>
            <person name="Crawford M."/>
            <person name="Koehrsen M."/>
            <person name="Engels R."/>
            <person name="Montgomery P."/>
            <person name="Pearson M."/>
            <person name="Howarth C."/>
            <person name="Larson L."/>
            <person name="Luoma S."/>
            <person name="White J."/>
            <person name="Kodira C."/>
            <person name="Zeng Q."/>
            <person name="O'Leary S."/>
            <person name="Yandava C."/>
            <person name="Alvarado L."/>
            <person name="Wirth D."/>
            <person name="Volkman S."/>
            <person name="Hartl D."/>
        </authorList>
    </citation>
    <scope>NUCLEOTIDE SEQUENCE [LARGE SCALE GENOMIC DNA]</scope>
</reference>
<dbReference type="EMBL" id="GG702745">
    <property type="protein sequence ID" value="KOB89600.1"/>
    <property type="molecule type" value="Genomic_DNA"/>
</dbReference>
<evidence type="ECO:0000313" key="2">
    <source>
        <dbReference type="Proteomes" id="UP000054282"/>
    </source>
</evidence>
<dbReference type="KEGG" id="pfd:PFDG_05148"/>
<protein>
    <submittedName>
        <fullName evidence="1">Uncharacterized protein</fullName>
    </submittedName>
</protein>
<name>A0A0L7MAG5_PLAF4</name>
<accession>A0A0L7MAG5</accession>
<proteinExistence type="predicted"/>
<gene>
    <name evidence="1" type="ORF">PFDG_05148</name>
</gene>
<feature type="non-terminal residue" evidence="1">
    <location>
        <position position="1"/>
    </location>
</feature>
<reference evidence="2" key="1">
    <citation type="submission" date="2006-09" db="EMBL/GenBank/DDBJ databases">
        <title>Annotation of Plasmodium falciparum Dd2.</title>
        <authorList>
            <consortium name="The Broad Institute Genome Sequencing Platform"/>
            <person name="Volkman S.K."/>
            <person name="Neafsey D.E."/>
            <person name="Dash A.P."/>
            <person name="Chitnis C.E."/>
            <person name="Hartl D.L."/>
            <person name="Young S.K."/>
            <person name="Zeng Q."/>
            <person name="Koehrsen M."/>
            <person name="Alvarado L."/>
            <person name="Berlin A."/>
            <person name="Borenstein D."/>
            <person name="Chapman S.B."/>
            <person name="Chen Z."/>
            <person name="Engels R."/>
            <person name="Freedman E."/>
            <person name="Gellesch M."/>
            <person name="Goldberg J."/>
            <person name="Griggs A."/>
            <person name="Gujja S."/>
            <person name="Heilman E.R."/>
            <person name="Heiman D.I."/>
            <person name="Howarth C."/>
            <person name="Jen D."/>
            <person name="Larson L."/>
            <person name="Mehta T."/>
            <person name="Neiman D."/>
            <person name="Park D."/>
            <person name="Pearson M."/>
            <person name="Roberts A."/>
            <person name="Saif S."/>
            <person name="Shea T."/>
            <person name="Shenoy N."/>
            <person name="Sisk P."/>
            <person name="Stolte C."/>
            <person name="Sykes S."/>
            <person name="Walk T."/>
            <person name="White J."/>
            <person name="Yandava C."/>
            <person name="Haas B."/>
            <person name="Henn M.R."/>
            <person name="Nusbaum C."/>
            <person name="Birren B."/>
        </authorList>
    </citation>
    <scope>NUCLEOTIDE SEQUENCE [LARGE SCALE GENOMIC DNA]</scope>
</reference>
<dbReference type="AlphaFoldDB" id="A0A0L7MAG5"/>
<organism evidence="1 2">
    <name type="scientific">Plasmodium falciparum (isolate Dd2)</name>
    <dbReference type="NCBI Taxonomy" id="57267"/>
    <lineage>
        <taxon>Eukaryota</taxon>
        <taxon>Sar</taxon>
        <taxon>Alveolata</taxon>
        <taxon>Apicomplexa</taxon>
        <taxon>Aconoidasida</taxon>
        <taxon>Haemosporida</taxon>
        <taxon>Plasmodiidae</taxon>
        <taxon>Plasmodium</taxon>
        <taxon>Plasmodium (Laverania)</taxon>
    </lineage>
</organism>